<dbReference type="RefSeq" id="WP_311780752.1">
    <property type="nucleotide sequence ID" value="NZ_JALRMQ010000008.1"/>
</dbReference>
<organism evidence="1 2">
    <name type="scientific">Carnobacterium divergens</name>
    <name type="common">Lactobacillus divergens</name>
    <dbReference type="NCBI Taxonomy" id="2748"/>
    <lineage>
        <taxon>Bacteria</taxon>
        <taxon>Bacillati</taxon>
        <taxon>Bacillota</taxon>
        <taxon>Bacilli</taxon>
        <taxon>Lactobacillales</taxon>
        <taxon>Carnobacteriaceae</taxon>
        <taxon>Carnobacterium</taxon>
    </lineage>
</organism>
<dbReference type="Proteomes" id="UP001249945">
    <property type="component" value="Unassembled WGS sequence"/>
</dbReference>
<name>A0AAW8RFG4_CARDV</name>
<gene>
    <name evidence="1" type="ORF">MX635_11010</name>
</gene>
<reference evidence="1" key="1">
    <citation type="submission" date="2022-04" db="EMBL/GenBank/DDBJ databases">
        <title>Draft genome sequences of lactic acid bacteria (LAB) strains involved in meat spoilage.</title>
        <authorList>
            <person name="Palevich N."/>
        </authorList>
    </citation>
    <scope>NUCLEOTIDE SEQUENCE</scope>
    <source>
        <strain evidence="1">9-14</strain>
    </source>
</reference>
<sequence>MEQKKKQIDEEIYRLGDVVHFKYEGDWTTGLLVSFIPNGMKITPLVNTRVRKKINSYVTGYKNIQKIY</sequence>
<comment type="caution">
    <text evidence="1">The sequence shown here is derived from an EMBL/GenBank/DDBJ whole genome shotgun (WGS) entry which is preliminary data.</text>
</comment>
<evidence type="ECO:0000313" key="1">
    <source>
        <dbReference type="EMBL" id="MDT1974923.1"/>
    </source>
</evidence>
<evidence type="ECO:0000313" key="2">
    <source>
        <dbReference type="Proteomes" id="UP001249945"/>
    </source>
</evidence>
<dbReference type="EMBL" id="JALRMR010000014">
    <property type="protein sequence ID" value="MDT1974923.1"/>
    <property type="molecule type" value="Genomic_DNA"/>
</dbReference>
<proteinExistence type="predicted"/>
<accession>A0AAW8RFG4</accession>
<dbReference type="AlphaFoldDB" id="A0AAW8RFG4"/>
<protein>
    <submittedName>
        <fullName evidence="1">Uncharacterized protein</fullName>
    </submittedName>
</protein>